<name>A0AAW8DUI7_9BURK</name>
<organism evidence="1 2">
    <name type="scientific">Variovorax boronicumulans</name>
    <dbReference type="NCBI Taxonomy" id="436515"/>
    <lineage>
        <taxon>Bacteria</taxon>
        <taxon>Pseudomonadati</taxon>
        <taxon>Pseudomonadota</taxon>
        <taxon>Betaproteobacteria</taxon>
        <taxon>Burkholderiales</taxon>
        <taxon>Comamonadaceae</taxon>
        <taxon>Variovorax</taxon>
    </lineage>
</organism>
<dbReference type="Proteomes" id="UP001244295">
    <property type="component" value="Unassembled WGS sequence"/>
</dbReference>
<protein>
    <recommendedName>
        <fullName evidence="3">WG repeat-containing protein</fullName>
    </recommendedName>
</protein>
<accession>A0AAW8DUI7</accession>
<dbReference type="Pfam" id="PF14903">
    <property type="entry name" value="WG_beta_rep"/>
    <property type="match status" value="2"/>
</dbReference>
<dbReference type="PANTHER" id="PTHR37841">
    <property type="entry name" value="GLR2918 PROTEIN"/>
    <property type="match status" value="1"/>
</dbReference>
<dbReference type="RefSeq" id="WP_307636557.1">
    <property type="nucleotide sequence ID" value="NZ_JAUSRR010000003.1"/>
</dbReference>
<evidence type="ECO:0000313" key="2">
    <source>
        <dbReference type="Proteomes" id="UP001244295"/>
    </source>
</evidence>
<proteinExistence type="predicted"/>
<dbReference type="InterPro" id="IPR032774">
    <property type="entry name" value="WG_beta_rep"/>
</dbReference>
<gene>
    <name evidence="1" type="ORF">J2W25_002030</name>
</gene>
<evidence type="ECO:0008006" key="3">
    <source>
        <dbReference type="Google" id="ProtNLM"/>
    </source>
</evidence>
<dbReference type="PANTHER" id="PTHR37841:SF1">
    <property type="entry name" value="DUF3298 DOMAIN-CONTAINING PROTEIN"/>
    <property type="match status" value="1"/>
</dbReference>
<dbReference type="AlphaFoldDB" id="A0AAW8DUI7"/>
<reference evidence="1" key="1">
    <citation type="submission" date="2023-07" db="EMBL/GenBank/DDBJ databases">
        <title>Sorghum-associated microbial communities from plants grown in Nebraska, USA.</title>
        <authorList>
            <person name="Schachtman D."/>
        </authorList>
    </citation>
    <scope>NUCLEOTIDE SEQUENCE</scope>
    <source>
        <strain evidence="1">DS2795</strain>
    </source>
</reference>
<dbReference type="EMBL" id="JAUSRR010000003">
    <property type="protein sequence ID" value="MDP9923009.1"/>
    <property type="molecule type" value="Genomic_DNA"/>
</dbReference>
<evidence type="ECO:0000313" key="1">
    <source>
        <dbReference type="EMBL" id="MDP9923009.1"/>
    </source>
</evidence>
<comment type="caution">
    <text evidence="1">The sequence shown here is derived from an EMBL/GenBank/DDBJ whole genome shotgun (WGS) entry which is preliminary data.</text>
</comment>
<sequence length="427" mass="46517">MDALVPACVNAATPTCGLLDRAGRWVVRSDTETFKLAGTHWLATHREGGMRIFDAKGRQTGTIPDGLRVDDFSEGLASFEDAQGKYGFLNVKGEVAVPARYESVRPFSQGRAVVGTRDREDASSSYRFGYIDAHGKEVIARTYLVANSFLHGLAAVELSDHGVGAIDKTGRLVVPADTMRASLDVVGPDRLVAQPLGGRAILMDGKGRELIERGQERKPQGVSNGIAVVTAQERARFIDAQGDQLHVSYPHQAGSLYSERTGPVTTMPRGEDVVEWRDANNQPLFMRVKLDCGIEQLRDTGGRPLWPVEDVAERCILNAQRRNDTPDPKYVAAADPARMAALAPPQPSREEAVEASLDVYRLVDSAATQQRIDAAVEQAREDRQWKHGATLVKLLLAAVALVTSLGYLRKRSRQSAASRSEGNDSVH</sequence>